<dbReference type="AlphaFoldDB" id="A0A7S3HD03"/>
<feature type="region of interest" description="Disordered" evidence="1">
    <location>
        <begin position="1"/>
        <end position="34"/>
    </location>
</feature>
<name>A0A7S3HD03_9STRA</name>
<reference evidence="3" key="1">
    <citation type="submission" date="2021-01" db="EMBL/GenBank/DDBJ databases">
        <authorList>
            <person name="Corre E."/>
            <person name="Pelletier E."/>
            <person name="Niang G."/>
            <person name="Scheremetjew M."/>
            <person name="Finn R."/>
            <person name="Kale V."/>
            <person name="Holt S."/>
            <person name="Cochrane G."/>
            <person name="Meng A."/>
            <person name="Brown T."/>
            <person name="Cohen L."/>
        </authorList>
    </citation>
    <scope>NUCLEOTIDE SEQUENCE</scope>
    <source>
        <strain evidence="3">CCAP 955/1</strain>
    </source>
</reference>
<evidence type="ECO:0000256" key="1">
    <source>
        <dbReference type="SAM" id="MobiDB-lite"/>
    </source>
</evidence>
<accession>A0A7S3HD03</accession>
<feature type="transmembrane region" description="Helical" evidence="2">
    <location>
        <begin position="52"/>
        <end position="73"/>
    </location>
</feature>
<proteinExistence type="predicted"/>
<sequence length="559" mass="62625">MITSRKKGGDYQPLSTVDQEAAEQDAAPTNNRRVSTDQSTLFPCRERGAPDILRGCTCLTFVVLSLWIFIALINLGRDVVPEVDLVIASKCARPMQNWDGRLFNYPIWHNYYSDRPPYYNLHTEFSYVGDDNNHQVALRDGAGDKRPVIIFGTHHKTGTFLAKKLFARLCSKMNWCCLFHVTRDSIHAVTAGLQNEPVNALGHNQWIWNPNTLGIREYRFIHFYRHPYKKIISGYRYHADGTEEWTQKPLTYDHLCSTPLLKSSAPLSSTIVTGTGSPPPPQSDAGIVWDYCEGVHLCETCCRMEHEKMVINPKGEKSLKLVRRSKQEYQFMCDKLGRGAEIMNKALAEHLKQPSKLKRFHHTATPSIQEMLLHSPPAEGILTEAALDYYENLRMATIINETAHDPRTLNVDIDDLNNNFADVTLRMLRHLEGIIPSRRIKELHEDLAFYDLQTSPVYRWSMSNPIINHITGTASGTPPPPAPSSPGASGGVLTTTSTHLKGSVPSNTTTVPAAVDAPLTVATASSTFLMATLRSDPSVTRMYAPILKLMESVLTKKAK</sequence>
<protein>
    <submittedName>
        <fullName evidence="3">Uncharacterized protein</fullName>
    </submittedName>
</protein>
<organism evidence="3">
    <name type="scientific">Spumella elongata</name>
    <dbReference type="NCBI Taxonomy" id="89044"/>
    <lineage>
        <taxon>Eukaryota</taxon>
        <taxon>Sar</taxon>
        <taxon>Stramenopiles</taxon>
        <taxon>Ochrophyta</taxon>
        <taxon>Chrysophyceae</taxon>
        <taxon>Chromulinales</taxon>
        <taxon>Chromulinaceae</taxon>
        <taxon>Spumella</taxon>
    </lineage>
</organism>
<dbReference type="EMBL" id="HBIC01040550">
    <property type="protein sequence ID" value="CAE0291957.1"/>
    <property type="molecule type" value="Transcribed_RNA"/>
</dbReference>
<keyword evidence="2" id="KW-0812">Transmembrane</keyword>
<evidence type="ECO:0000256" key="2">
    <source>
        <dbReference type="SAM" id="Phobius"/>
    </source>
</evidence>
<keyword evidence="2" id="KW-1133">Transmembrane helix</keyword>
<gene>
    <name evidence="3" type="ORF">SELO1098_LOCUS20803</name>
</gene>
<keyword evidence="2" id="KW-0472">Membrane</keyword>
<feature type="region of interest" description="Disordered" evidence="1">
    <location>
        <begin position="471"/>
        <end position="511"/>
    </location>
</feature>
<feature type="compositionally biased region" description="Polar residues" evidence="1">
    <location>
        <begin position="492"/>
        <end position="511"/>
    </location>
</feature>
<evidence type="ECO:0000313" key="3">
    <source>
        <dbReference type="EMBL" id="CAE0291957.1"/>
    </source>
</evidence>